<reference evidence="3 4" key="1">
    <citation type="submission" date="2024-01" db="EMBL/GenBank/DDBJ databases">
        <title>The genome of the rayed Mediterranean limpet Patella caerulea (Linnaeus, 1758).</title>
        <authorList>
            <person name="Anh-Thu Weber A."/>
            <person name="Halstead-Nussloch G."/>
        </authorList>
    </citation>
    <scope>NUCLEOTIDE SEQUENCE [LARGE SCALE GENOMIC DNA]</scope>
    <source>
        <strain evidence="3">AATW-2023a</strain>
        <tissue evidence="3">Whole specimen</tissue>
    </source>
</reference>
<name>A0AAN8K484_PATCE</name>
<feature type="chain" id="PRO_5046450218" evidence="2">
    <location>
        <begin position="22"/>
        <end position="273"/>
    </location>
</feature>
<proteinExistence type="predicted"/>
<evidence type="ECO:0000256" key="1">
    <source>
        <dbReference type="SAM" id="MobiDB-lite"/>
    </source>
</evidence>
<feature type="signal peptide" evidence="2">
    <location>
        <begin position="1"/>
        <end position="21"/>
    </location>
</feature>
<dbReference type="GO" id="GO:0005576">
    <property type="term" value="C:extracellular region"/>
    <property type="evidence" value="ECO:0007669"/>
    <property type="project" value="UniProtKB-SubCell"/>
</dbReference>
<dbReference type="Proteomes" id="UP001347796">
    <property type="component" value="Unassembled WGS sequence"/>
</dbReference>
<evidence type="ECO:0000256" key="2">
    <source>
        <dbReference type="SAM" id="SignalP"/>
    </source>
</evidence>
<accession>A0AAN8K484</accession>
<gene>
    <name evidence="3" type="ORF">SNE40_006631</name>
</gene>
<evidence type="ECO:0000313" key="4">
    <source>
        <dbReference type="Proteomes" id="UP001347796"/>
    </source>
</evidence>
<sequence>MKVALLLGIIVVAICLLQADAGYSHLSSFIKRLNAQRTSKASSILAKLKKKAEDYFKNKGYTKHESKSKESEDESVDESYESFESEEESQNQSEDVDGTLDTLYDELCSATCQKNDLLCRRVLYKYVRPLCRYKDASKAVYALRHKIGCINMAYRVKLICRVSKKSSGCKYAKKVKAFCDAGKNEDASTTASTTSSTTSPTTSPTTSATTSPTTSATTSSTTSATTSSTSTPMTTTFDPFCDSFTGICRDSCLGDETDFDTCDNGERCCVAGV</sequence>
<feature type="region of interest" description="Disordered" evidence="1">
    <location>
        <begin position="63"/>
        <end position="95"/>
    </location>
</feature>
<feature type="compositionally biased region" description="Acidic residues" evidence="1">
    <location>
        <begin position="71"/>
        <end position="95"/>
    </location>
</feature>
<evidence type="ECO:0000313" key="3">
    <source>
        <dbReference type="EMBL" id="KAK6184099.1"/>
    </source>
</evidence>
<comment type="caution">
    <text evidence="3">The sequence shown here is derived from an EMBL/GenBank/DDBJ whole genome shotgun (WGS) entry which is preliminary data.</text>
</comment>
<dbReference type="GO" id="GO:0042742">
    <property type="term" value="P:defense response to bacterium"/>
    <property type="evidence" value="ECO:0007669"/>
    <property type="project" value="UniProtKB-UniRule"/>
</dbReference>
<feature type="region of interest" description="Disordered" evidence="1">
    <location>
        <begin position="185"/>
        <end position="232"/>
    </location>
</feature>
<keyword evidence="2" id="KW-0732">Signal</keyword>
<organism evidence="3 4">
    <name type="scientific">Patella caerulea</name>
    <name type="common">Rayed Mediterranean limpet</name>
    <dbReference type="NCBI Taxonomy" id="87958"/>
    <lineage>
        <taxon>Eukaryota</taxon>
        <taxon>Metazoa</taxon>
        <taxon>Spiralia</taxon>
        <taxon>Lophotrochozoa</taxon>
        <taxon>Mollusca</taxon>
        <taxon>Gastropoda</taxon>
        <taxon>Patellogastropoda</taxon>
        <taxon>Patelloidea</taxon>
        <taxon>Patellidae</taxon>
        <taxon>Patella</taxon>
    </lineage>
</organism>
<feature type="compositionally biased region" description="Low complexity" evidence="1">
    <location>
        <begin position="187"/>
        <end position="232"/>
    </location>
</feature>
<dbReference type="EMBL" id="JAZGQO010000006">
    <property type="protein sequence ID" value="KAK6184099.1"/>
    <property type="molecule type" value="Genomic_DNA"/>
</dbReference>
<dbReference type="AlphaFoldDB" id="A0AAN8K484"/>
<protein>
    <submittedName>
        <fullName evidence="3">Uncharacterized protein</fullName>
    </submittedName>
</protein>
<keyword evidence="4" id="KW-1185">Reference proteome</keyword>
<dbReference type="GO" id="GO:0045087">
    <property type="term" value="P:innate immune response"/>
    <property type="evidence" value="ECO:0007669"/>
    <property type="project" value="InterPro"/>
</dbReference>